<comment type="subcellular location">
    <subcellularLocation>
        <location evidence="1">Cytoplasm</location>
    </subcellularLocation>
</comment>
<dbReference type="EMBL" id="BMFK01000002">
    <property type="protein sequence ID" value="GGE76287.1"/>
    <property type="molecule type" value="Genomic_DNA"/>
</dbReference>
<dbReference type="Pfam" id="PF00486">
    <property type="entry name" value="Trans_reg_C"/>
    <property type="match status" value="1"/>
</dbReference>
<evidence type="ECO:0000259" key="11">
    <source>
        <dbReference type="PROSITE" id="PS51755"/>
    </source>
</evidence>
<keyword evidence="5" id="KW-0805">Transcription regulation</keyword>
<reference evidence="12" key="2">
    <citation type="submission" date="2020-09" db="EMBL/GenBank/DDBJ databases">
        <authorList>
            <person name="Sun Q."/>
            <person name="Zhou Y."/>
        </authorList>
    </citation>
    <scope>NUCLEOTIDE SEQUENCE</scope>
    <source>
        <strain evidence="12">CGMCC 1.12698</strain>
    </source>
</reference>
<dbReference type="PROSITE" id="PS51755">
    <property type="entry name" value="OMPR_PHOB"/>
    <property type="match status" value="1"/>
</dbReference>
<evidence type="ECO:0000256" key="7">
    <source>
        <dbReference type="ARBA" id="ARBA00023163"/>
    </source>
</evidence>
<comment type="caution">
    <text evidence="12">The sequence shown here is derived from an EMBL/GenBank/DDBJ whole genome shotgun (WGS) entry which is preliminary data.</text>
</comment>
<dbReference type="GO" id="GO:0005829">
    <property type="term" value="C:cytosol"/>
    <property type="evidence" value="ECO:0007669"/>
    <property type="project" value="TreeGrafter"/>
</dbReference>
<feature type="domain" description="Response regulatory" evidence="10">
    <location>
        <begin position="3"/>
        <end position="116"/>
    </location>
</feature>
<protein>
    <submittedName>
        <fullName evidence="12">DNA-binding response regulator</fullName>
    </submittedName>
</protein>
<keyword evidence="13" id="KW-1185">Reference proteome</keyword>
<dbReference type="RefSeq" id="WP_188389056.1">
    <property type="nucleotide sequence ID" value="NZ_BMFK01000002.1"/>
</dbReference>
<dbReference type="GO" id="GO:0000156">
    <property type="term" value="F:phosphorelay response regulator activity"/>
    <property type="evidence" value="ECO:0007669"/>
    <property type="project" value="TreeGrafter"/>
</dbReference>
<dbReference type="FunFam" id="3.40.50.2300:FF:000065">
    <property type="entry name" value="DNA-binding response regulator"/>
    <property type="match status" value="1"/>
</dbReference>
<dbReference type="SUPFAM" id="SSF52172">
    <property type="entry name" value="CheY-like"/>
    <property type="match status" value="1"/>
</dbReference>
<evidence type="ECO:0000313" key="12">
    <source>
        <dbReference type="EMBL" id="GGE76287.1"/>
    </source>
</evidence>
<dbReference type="InterPro" id="IPR039420">
    <property type="entry name" value="WalR-like"/>
</dbReference>
<dbReference type="InterPro" id="IPR001789">
    <property type="entry name" value="Sig_transdc_resp-reg_receiver"/>
</dbReference>
<dbReference type="CDD" id="cd18159">
    <property type="entry name" value="REC_OmpR_NsrR-like"/>
    <property type="match status" value="1"/>
</dbReference>
<dbReference type="AlphaFoldDB" id="A0A917AVF6"/>
<dbReference type="CDD" id="cd00383">
    <property type="entry name" value="trans_reg_C"/>
    <property type="match status" value="1"/>
</dbReference>
<evidence type="ECO:0000256" key="6">
    <source>
        <dbReference type="ARBA" id="ARBA00023125"/>
    </source>
</evidence>
<dbReference type="InterPro" id="IPR036388">
    <property type="entry name" value="WH-like_DNA-bd_sf"/>
</dbReference>
<evidence type="ECO:0000313" key="13">
    <source>
        <dbReference type="Proteomes" id="UP000605259"/>
    </source>
</evidence>
<evidence type="ECO:0000256" key="3">
    <source>
        <dbReference type="ARBA" id="ARBA00022553"/>
    </source>
</evidence>
<reference evidence="12" key="1">
    <citation type="journal article" date="2014" name="Int. J. Syst. Evol. Microbiol.">
        <title>Complete genome sequence of Corynebacterium casei LMG S-19264T (=DSM 44701T), isolated from a smear-ripened cheese.</title>
        <authorList>
            <consortium name="US DOE Joint Genome Institute (JGI-PGF)"/>
            <person name="Walter F."/>
            <person name="Albersmeier A."/>
            <person name="Kalinowski J."/>
            <person name="Ruckert C."/>
        </authorList>
    </citation>
    <scope>NUCLEOTIDE SEQUENCE</scope>
    <source>
        <strain evidence="12">CGMCC 1.12698</strain>
    </source>
</reference>
<dbReference type="GO" id="GO:0000976">
    <property type="term" value="F:transcription cis-regulatory region binding"/>
    <property type="evidence" value="ECO:0007669"/>
    <property type="project" value="TreeGrafter"/>
</dbReference>
<dbReference type="PANTHER" id="PTHR48111">
    <property type="entry name" value="REGULATOR OF RPOS"/>
    <property type="match status" value="1"/>
</dbReference>
<dbReference type="GO" id="GO:0032993">
    <property type="term" value="C:protein-DNA complex"/>
    <property type="evidence" value="ECO:0007669"/>
    <property type="project" value="TreeGrafter"/>
</dbReference>
<dbReference type="Gene3D" id="3.40.50.2300">
    <property type="match status" value="1"/>
</dbReference>
<keyword evidence="3 8" id="KW-0597">Phosphoprotein</keyword>
<dbReference type="InterPro" id="IPR016032">
    <property type="entry name" value="Sig_transdc_resp-reg_C-effctor"/>
</dbReference>
<dbReference type="GO" id="GO:0006355">
    <property type="term" value="P:regulation of DNA-templated transcription"/>
    <property type="evidence" value="ECO:0007669"/>
    <property type="project" value="InterPro"/>
</dbReference>
<sequence>MYKIMIVEDDQSIATLLSSHIEKYGYEAIAVDNFETVFEQFEQQAPHLVLLDVNLPKFDGYYWCRKIRQISTCPIIFISARAGEMEQVMAIESGADDYITKPFYYDVVMAKVKSQLRRVYGSYAPSMDERLVELEGLKLYPERPELHFRDEQILLTKKEAILVEALLSKYPKTATRDALLSKLWDDESFVEENTLNVNIARLRKKFTDLGMEEAIETVRGLGYRLNVTWRS</sequence>
<dbReference type="Pfam" id="PF00072">
    <property type="entry name" value="Response_reg"/>
    <property type="match status" value="1"/>
</dbReference>
<dbReference type="InterPro" id="IPR011006">
    <property type="entry name" value="CheY-like_superfamily"/>
</dbReference>
<evidence type="ECO:0000256" key="5">
    <source>
        <dbReference type="ARBA" id="ARBA00023015"/>
    </source>
</evidence>
<evidence type="ECO:0000256" key="9">
    <source>
        <dbReference type="PROSITE-ProRule" id="PRU01091"/>
    </source>
</evidence>
<keyword evidence="2" id="KW-0963">Cytoplasm</keyword>
<organism evidence="12 13">
    <name type="scientific">Priestia taiwanensis</name>
    <dbReference type="NCBI Taxonomy" id="1347902"/>
    <lineage>
        <taxon>Bacteria</taxon>
        <taxon>Bacillati</taxon>
        <taxon>Bacillota</taxon>
        <taxon>Bacilli</taxon>
        <taxon>Bacillales</taxon>
        <taxon>Bacillaceae</taxon>
        <taxon>Priestia</taxon>
    </lineage>
</organism>
<dbReference type="Proteomes" id="UP000605259">
    <property type="component" value="Unassembled WGS sequence"/>
</dbReference>
<feature type="modified residue" description="4-aspartylphosphate" evidence="8">
    <location>
        <position position="52"/>
    </location>
</feature>
<dbReference type="InterPro" id="IPR001867">
    <property type="entry name" value="OmpR/PhoB-type_DNA-bd"/>
</dbReference>
<accession>A0A917AVF6</accession>
<evidence type="ECO:0000256" key="2">
    <source>
        <dbReference type="ARBA" id="ARBA00022490"/>
    </source>
</evidence>
<feature type="DNA-binding region" description="OmpR/PhoB-type" evidence="9">
    <location>
        <begin position="129"/>
        <end position="227"/>
    </location>
</feature>
<dbReference type="SMART" id="SM00862">
    <property type="entry name" value="Trans_reg_C"/>
    <property type="match status" value="1"/>
</dbReference>
<proteinExistence type="predicted"/>
<dbReference type="SMART" id="SM00448">
    <property type="entry name" value="REC"/>
    <property type="match status" value="1"/>
</dbReference>
<evidence type="ECO:0000259" key="10">
    <source>
        <dbReference type="PROSITE" id="PS50110"/>
    </source>
</evidence>
<dbReference type="PANTHER" id="PTHR48111:SF31">
    <property type="entry name" value="TRANSCRIPTIONAL REGULATORY PROTEIN YXDJ"/>
    <property type="match status" value="1"/>
</dbReference>
<feature type="domain" description="OmpR/PhoB-type" evidence="11">
    <location>
        <begin position="129"/>
        <end position="227"/>
    </location>
</feature>
<keyword evidence="4" id="KW-0902">Two-component regulatory system</keyword>
<evidence type="ECO:0000256" key="8">
    <source>
        <dbReference type="PROSITE-ProRule" id="PRU00169"/>
    </source>
</evidence>
<name>A0A917AVF6_9BACI</name>
<dbReference type="PROSITE" id="PS50110">
    <property type="entry name" value="RESPONSE_REGULATORY"/>
    <property type="match status" value="1"/>
</dbReference>
<gene>
    <name evidence="12" type="ORF">GCM10007140_27520</name>
</gene>
<dbReference type="Gene3D" id="6.10.250.690">
    <property type="match status" value="1"/>
</dbReference>
<evidence type="ECO:0000256" key="4">
    <source>
        <dbReference type="ARBA" id="ARBA00023012"/>
    </source>
</evidence>
<dbReference type="Gene3D" id="1.10.10.10">
    <property type="entry name" value="Winged helix-like DNA-binding domain superfamily/Winged helix DNA-binding domain"/>
    <property type="match status" value="1"/>
</dbReference>
<dbReference type="SUPFAM" id="SSF46894">
    <property type="entry name" value="C-terminal effector domain of the bipartite response regulators"/>
    <property type="match status" value="1"/>
</dbReference>
<keyword evidence="6 9" id="KW-0238">DNA-binding</keyword>
<dbReference type="FunFam" id="1.10.10.10:FF:000219">
    <property type="entry name" value="DNA-binding response regulator"/>
    <property type="match status" value="1"/>
</dbReference>
<evidence type="ECO:0000256" key="1">
    <source>
        <dbReference type="ARBA" id="ARBA00004496"/>
    </source>
</evidence>
<keyword evidence="7" id="KW-0804">Transcription</keyword>